<dbReference type="GO" id="GO:0005868">
    <property type="term" value="C:cytoplasmic dynein complex"/>
    <property type="evidence" value="ECO:0007669"/>
    <property type="project" value="TreeGrafter"/>
</dbReference>
<dbReference type="Gene3D" id="3.30.1140.40">
    <property type="entry name" value="Tctex-1"/>
    <property type="match status" value="1"/>
</dbReference>
<evidence type="ECO:0000313" key="2">
    <source>
        <dbReference type="Proteomes" id="UP000051952"/>
    </source>
</evidence>
<reference evidence="2" key="1">
    <citation type="submission" date="2015-09" db="EMBL/GenBank/DDBJ databases">
        <authorList>
            <consortium name="Pathogen Informatics"/>
        </authorList>
    </citation>
    <scope>NUCLEOTIDE SEQUENCE [LARGE SCALE GENOMIC DNA]</scope>
    <source>
        <strain evidence="2">Lake Konstanz</strain>
    </source>
</reference>
<dbReference type="EMBL" id="CYKH01001563">
    <property type="protein sequence ID" value="CUG87642.1"/>
    <property type="molecule type" value="Genomic_DNA"/>
</dbReference>
<organism evidence="1 2">
    <name type="scientific">Bodo saltans</name>
    <name type="common">Flagellated protozoan</name>
    <dbReference type="NCBI Taxonomy" id="75058"/>
    <lineage>
        <taxon>Eukaryota</taxon>
        <taxon>Discoba</taxon>
        <taxon>Euglenozoa</taxon>
        <taxon>Kinetoplastea</taxon>
        <taxon>Metakinetoplastina</taxon>
        <taxon>Eubodonida</taxon>
        <taxon>Bodonidae</taxon>
        <taxon>Bodo</taxon>
    </lineage>
</organism>
<sequence>MADFEEDQHEELSINSEKISDDITGIVKGKLAAEKWNGKKVDLWVKDIIEISLKYLSEMKKPFKFVVTCVIMQRNGGGLSTGFIGLWDNTKDGVVNVPWDNETMHVITTVYFLKLD</sequence>
<dbReference type="VEuPathDB" id="TriTrypDB:BSAL_11235"/>
<dbReference type="GO" id="GO:0005737">
    <property type="term" value="C:cytoplasm"/>
    <property type="evidence" value="ECO:0007669"/>
    <property type="project" value="TreeGrafter"/>
</dbReference>
<dbReference type="GO" id="GO:0007018">
    <property type="term" value="P:microtubule-based movement"/>
    <property type="evidence" value="ECO:0007669"/>
    <property type="project" value="TreeGrafter"/>
</dbReference>
<dbReference type="InterPro" id="IPR038586">
    <property type="entry name" value="Tctex-1-like_sf"/>
</dbReference>
<protein>
    <submittedName>
        <fullName evidence="1">Dynein outer arm, putative</fullName>
    </submittedName>
</protein>
<dbReference type="OrthoDB" id="10059120at2759"/>
<gene>
    <name evidence="1" type="ORF">BSAL_11235</name>
</gene>
<dbReference type="OMA" id="RINEWMS"/>
<accession>A0A0S4JBN6</accession>
<dbReference type="CDD" id="cd21455">
    <property type="entry name" value="DLC-like_DYNLT1_DYNLT3"/>
    <property type="match status" value="1"/>
</dbReference>
<proteinExistence type="predicted"/>
<dbReference type="AlphaFoldDB" id="A0A0S4JBN6"/>
<keyword evidence="2" id="KW-1185">Reference proteome</keyword>
<evidence type="ECO:0000313" key="1">
    <source>
        <dbReference type="EMBL" id="CUG87642.1"/>
    </source>
</evidence>
<dbReference type="PANTHER" id="PTHR21255">
    <property type="entry name" value="T-COMPLEX-ASSOCIATED-TESTIS-EXPRESSED 1/ DYNEIN LIGHT CHAIN"/>
    <property type="match status" value="1"/>
</dbReference>
<dbReference type="Proteomes" id="UP000051952">
    <property type="component" value="Unassembled WGS sequence"/>
</dbReference>
<name>A0A0S4JBN6_BODSA</name>
<dbReference type="InterPro" id="IPR005334">
    <property type="entry name" value="Tctex-1-like"/>
</dbReference>
<dbReference type="GO" id="GO:0045505">
    <property type="term" value="F:dynein intermediate chain binding"/>
    <property type="evidence" value="ECO:0007669"/>
    <property type="project" value="TreeGrafter"/>
</dbReference>
<dbReference type="Pfam" id="PF03645">
    <property type="entry name" value="Tctex-1"/>
    <property type="match status" value="1"/>
</dbReference>
<dbReference type="PANTHER" id="PTHR21255:SF41">
    <property type="entry name" value="LIGHT CHAIN, PUTATIVE-RELATED"/>
    <property type="match status" value="1"/>
</dbReference>